<proteinExistence type="inferred from homology"/>
<evidence type="ECO:0000256" key="5">
    <source>
        <dbReference type="ARBA" id="ARBA00023004"/>
    </source>
</evidence>
<dbReference type="Proteomes" id="UP000246991">
    <property type="component" value="Unassembled WGS sequence"/>
</dbReference>
<evidence type="ECO:0000256" key="7">
    <source>
        <dbReference type="PIRSR" id="PIRSR602403-1"/>
    </source>
</evidence>
<dbReference type="OrthoDB" id="1844152at2759"/>
<dbReference type="GO" id="GO:0020037">
    <property type="term" value="F:heme binding"/>
    <property type="evidence" value="ECO:0007669"/>
    <property type="project" value="InterPro"/>
</dbReference>
<feature type="binding site" description="axial binding residue" evidence="7">
    <location>
        <position position="469"/>
    </location>
    <ligand>
        <name>heme</name>
        <dbReference type="ChEBI" id="CHEBI:30413"/>
    </ligand>
    <ligandPart>
        <name>Fe</name>
        <dbReference type="ChEBI" id="CHEBI:18248"/>
    </ligandPart>
</feature>
<comment type="cofactor">
    <cofactor evidence="1 7">
        <name>heme</name>
        <dbReference type="ChEBI" id="CHEBI:30413"/>
    </cofactor>
</comment>
<dbReference type="GO" id="GO:0004497">
    <property type="term" value="F:monooxygenase activity"/>
    <property type="evidence" value="ECO:0007669"/>
    <property type="project" value="UniProtKB-KW"/>
</dbReference>
<reference evidence="10 11" key="1">
    <citation type="submission" date="2018-03" db="EMBL/GenBank/DDBJ databases">
        <title>Genomes of Pezizomycetes fungi and the evolution of truffles.</title>
        <authorList>
            <person name="Murat C."/>
            <person name="Payen T."/>
            <person name="Noel B."/>
            <person name="Kuo A."/>
            <person name="Martin F.M."/>
        </authorList>
    </citation>
    <scope>NUCLEOTIDE SEQUENCE [LARGE SCALE GENOMIC DNA]</scope>
    <source>
        <strain evidence="10">091103-1</strain>
    </source>
</reference>
<dbReference type="InterPro" id="IPR036396">
    <property type="entry name" value="Cyt_P450_sf"/>
</dbReference>
<keyword evidence="9" id="KW-1133">Transmembrane helix</keyword>
<dbReference type="AlphaFoldDB" id="A0A317SUA2"/>
<dbReference type="STRING" id="42249.A0A317SUA2"/>
<dbReference type="GO" id="GO:0016705">
    <property type="term" value="F:oxidoreductase activity, acting on paired donors, with incorporation or reduction of molecular oxygen"/>
    <property type="evidence" value="ECO:0007669"/>
    <property type="project" value="InterPro"/>
</dbReference>
<protein>
    <submittedName>
        <fullName evidence="10">Cytochrome P450</fullName>
    </submittedName>
</protein>
<evidence type="ECO:0000313" key="10">
    <source>
        <dbReference type="EMBL" id="PWW77973.1"/>
    </source>
</evidence>
<dbReference type="PRINTS" id="PR00465">
    <property type="entry name" value="EP450IV"/>
</dbReference>
<evidence type="ECO:0000313" key="11">
    <source>
        <dbReference type="Proteomes" id="UP000246991"/>
    </source>
</evidence>
<keyword evidence="3 7" id="KW-0479">Metal-binding</keyword>
<dbReference type="CDD" id="cd11041">
    <property type="entry name" value="CYP503A1-like"/>
    <property type="match status" value="1"/>
</dbReference>
<gene>
    <name evidence="10" type="ORF">C7212DRAFT_292316</name>
</gene>
<dbReference type="Gene3D" id="1.10.630.10">
    <property type="entry name" value="Cytochrome P450"/>
    <property type="match status" value="1"/>
</dbReference>
<dbReference type="InterPro" id="IPR001128">
    <property type="entry name" value="Cyt_P450"/>
</dbReference>
<evidence type="ECO:0000256" key="6">
    <source>
        <dbReference type="ARBA" id="ARBA00023033"/>
    </source>
</evidence>
<evidence type="ECO:0000256" key="4">
    <source>
        <dbReference type="ARBA" id="ARBA00023002"/>
    </source>
</evidence>
<dbReference type="SUPFAM" id="SSF48264">
    <property type="entry name" value="Cytochrome P450"/>
    <property type="match status" value="1"/>
</dbReference>
<dbReference type="PANTHER" id="PTHR46206:SF6">
    <property type="entry name" value="CYTOCHROME P450 MONOOXYGENASE AN1598-RELATED"/>
    <property type="match status" value="1"/>
</dbReference>
<dbReference type="PROSITE" id="PS00086">
    <property type="entry name" value="CYTOCHROME_P450"/>
    <property type="match status" value="1"/>
</dbReference>
<keyword evidence="4 8" id="KW-0560">Oxidoreductase</keyword>
<sequence>MGLFMQFIDSAKEQNLYGYPLFCTTLALLSFGLFLLWMKEWSIHGPTQLPIVGVESPGYFALIKARRKFASSGFRLVRDAYYKYHGKNFVAPTSRNERVVLTSRQVKELSNAPDGVVSFYHAAGATLMAKYTGLDRFLPVGYIRDALRIKLSQDLGSMREVILEETRFAIDCEFPRCTADEWTSVSVFAVILRLVARPSARAFVGLPLCRDEDWLTISIAFSAEVLKAADNVARVPKFLRSFWSYLFNPGKVLDSHKRKAESLLAPIIQKRLEEESLAEKNGTVYERPNDVLQVLLDRVTPHHRTPDCLAEIQMLICLASIHSVSLVFVNTIFDLAEHQECIQPIREEMESLISANGGVLDRMVLRKMRKTDSFCKEVSRTTVGLFNFNCMARKGLTLSDGTYLPKGTMLAAPAAIFATDPDIIEHPETFDGFRWYKRSLQVREGEVNSNGWATTSPHDLVFGHGKHACPGRFFATEELKFMLTFILLQYDFKYPEGQSRPDSVYKGEFRYPNPAQKILFKKLPGPKKFSFL</sequence>
<keyword evidence="11" id="KW-1185">Reference proteome</keyword>
<keyword evidence="6 8" id="KW-0503">Monooxygenase</keyword>
<evidence type="ECO:0000256" key="1">
    <source>
        <dbReference type="ARBA" id="ARBA00001971"/>
    </source>
</evidence>
<keyword evidence="9" id="KW-0812">Transmembrane</keyword>
<accession>A0A317SUA2</accession>
<dbReference type="Pfam" id="PF00067">
    <property type="entry name" value="p450"/>
    <property type="match status" value="1"/>
</dbReference>
<evidence type="ECO:0000256" key="9">
    <source>
        <dbReference type="SAM" id="Phobius"/>
    </source>
</evidence>
<dbReference type="InterPro" id="IPR017972">
    <property type="entry name" value="Cyt_P450_CS"/>
</dbReference>
<dbReference type="InterPro" id="IPR002403">
    <property type="entry name" value="Cyt_P450_E_grp-IV"/>
</dbReference>
<dbReference type="GO" id="GO:0005506">
    <property type="term" value="F:iron ion binding"/>
    <property type="evidence" value="ECO:0007669"/>
    <property type="project" value="InterPro"/>
</dbReference>
<feature type="transmembrane region" description="Helical" evidence="9">
    <location>
        <begin position="16"/>
        <end position="37"/>
    </location>
</feature>
<name>A0A317SUA2_9PEZI</name>
<comment type="caution">
    <text evidence="10">The sequence shown here is derived from an EMBL/GenBank/DDBJ whole genome shotgun (WGS) entry which is preliminary data.</text>
</comment>
<keyword evidence="5 7" id="KW-0408">Iron</keyword>
<organism evidence="10 11">
    <name type="scientific">Tuber magnatum</name>
    <name type="common">white Piedmont truffle</name>
    <dbReference type="NCBI Taxonomy" id="42249"/>
    <lineage>
        <taxon>Eukaryota</taxon>
        <taxon>Fungi</taxon>
        <taxon>Dikarya</taxon>
        <taxon>Ascomycota</taxon>
        <taxon>Pezizomycotina</taxon>
        <taxon>Pezizomycetes</taxon>
        <taxon>Pezizales</taxon>
        <taxon>Tuberaceae</taxon>
        <taxon>Tuber</taxon>
    </lineage>
</organism>
<comment type="similarity">
    <text evidence="2 8">Belongs to the cytochrome P450 family.</text>
</comment>
<keyword evidence="9" id="KW-0472">Membrane</keyword>
<evidence type="ECO:0000256" key="8">
    <source>
        <dbReference type="RuleBase" id="RU000461"/>
    </source>
</evidence>
<evidence type="ECO:0000256" key="3">
    <source>
        <dbReference type="ARBA" id="ARBA00022723"/>
    </source>
</evidence>
<dbReference type="EMBL" id="PYWC01000018">
    <property type="protein sequence ID" value="PWW77973.1"/>
    <property type="molecule type" value="Genomic_DNA"/>
</dbReference>
<evidence type="ECO:0000256" key="2">
    <source>
        <dbReference type="ARBA" id="ARBA00010617"/>
    </source>
</evidence>
<dbReference type="PANTHER" id="PTHR46206">
    <property type="entry name" value="CYTOCHROME P450"/>
    <property type="match status" value="1"/>
</dbReference>
<keyword evidence="7 8" id="KW-0349">Heme</keyword>